<dbReference type="AlphaFoldDB" id="A0A7W9BAD1"/>
<proteinExistence type="predicted"/>
<accession>A0A7W9BAD1</accession>
<keyword evidence="4" id="KW-1185">Reference proteome</keyword>
<dbReference type="RefSeq" id="WP_184053076.1">
    <property type="nucleotide sequence ID" value="NZ_JACIJK010000001.1"/>
</dbReference>
<feature type="domain" description="Immunity protein Imm33" evidence="1">
    <location>
        <begin position="121"/>
        <end position="208"/>
    </location>
</feature>
<dbReference type="Pfam" id="PF09951">
    <property type="entry name" value="Imm33"/>
    <property type="match status" value="1"/>
</dbReference>
<dbReference type="InterPro" id="IPR018689">
    <property type="entry name" value="Imm33_dom"/>
</dbReference>
<evidence type="ECO:0000259" key="1">
    <source>
        <dbReference type="Pfam" id="PF09951"/>
    </source>
</evidence>
<organism evidence="3 4">
    <name type="scientific">Sphingomonas aerophila</name>
    <dbReference type="NCBI Taxonomy" id="1344948"/>
    <lineage>
        <taxon>Bacteria</taxon>
        <taxon>Pseudomonadati</taxon>
        <taxon>Pseudomonadota</taxon>
        <taxon>Alphaproteobacteria</taxon>
        <taxon>Sphingomonadales</taxon>
        <taxon>Sphingomonadaceae</taxon>
        <taxon>Sphingomonas</taxon>
    </lineage>
</organism>
<dbReference type="PANTHER" id="PTHR38743:SF2">
    <property type="entry name" value="DUF2185 DOMAIN-CONTAINING PROTEIN"/>
    <property type="match status" value="1"/>
</dbReference>
<evidence type="ECO:0008006" key="5">
    <source>
        <dbReference type="Google" id="ProtNLM"/>
    </source>
</evidence>
<reference evidence="3 4" key="1">
    <citation type="submission" date="2020-08" db="EMBL/GenBank/DDBJ databases">
        <title>Genomic Encyclopedia of Type Strains, Phase IV (KMG-IV): sequencing the most valuable type-strain genomes for metagenomic binning, comparative biology and taxonomic classification.</title>
        <authorList>
            <person name="Goeker M."/>
        </authorList>
    </citation>
    <scope>NUCLEOTIDE SEQUENCE [LARGE SCALE GENOMIC DNA]</scope>
    <source>
        <strain evidence="3 4">DSM 100044</strain>
    </source>
</reference>
<dbReference type="Proteomes" id="UP000546200">
    <property type="component" value="Unassembled WGS sequence"/>
</dbReference>
<dbReference type="Pfam" id="PF10077">
    <property type="entry name" value="DUF2314"/>
    <property type="match status" value="1"/>
</dbReference>
<feature type="domain" description="DUF2314" evidence="2">
    <location>
        <begin position="35"/>
        <end position="93"/>
    </location>
</feature>
<sequence>MTAPTFTLLDPRPVAANARYTFFLPSPAEIAAVGKGDLVKLTFAYTHETEEWSIERMWVTVEDVGDTDLTGVLANQPFEKTSSLKVGDLIRFQRYCILSIQWARPETAPPPMEYREYWERCLVDECVLDGSEPVEYIYREEPDMQEEGDKFPDSGWRIRGRLSEASDEELDARKPQYVAVGAVLNRDDSWLSLIDAPIGSRFTRDFTTDTYNEEH</sequence>
<protein>
    <recommendedName>
        <fullName evidence="5">DUF2185 domain-containing protein</fullName>
    </recommendedName>
</protein>
<gene>
    <name evidence="3" type="ORF">FHS94_000035</name>
</gene>
<evidence type="ECO:0000313" key="3">
    <source>
        <dbReference type="EMBL" id="MBB5713216.1"/>
    </source>
</evidence>
<name>A0A7W9BAD1_9SPHN</name>
<dbReference type="InterPro" id="IPR018756">
    <property type="entry name" value="DUF2314"/>
</dbReference>
<comment type="caution">
    <text evidence="3">The sequence shown here is derived from an EMBL/GenBank/DDBJ whole genome shotgun (WGS) entry which is preliminary data.</text>
</comment>
<dbReference type="PANTHER" id="PTHR38743">
    <property type="entry name" value="SIMILAR TO GLYOXYLASE I FAMILY PROTEIN"/>
    <property type="match status" value="1"/>
</dbReference>
<evidence type="ECO:0000313" key="4">
    <source>
        <dbReference type="Proteomes" id="UP000546200"/>
    </source>
</evidence>
<evidence type="ECO:0000259" key="2">
    <source>
        <dbReference type="Pfam" id="PF10077"/>
    </source>
</evidence>
<dbReference type="EMBL" id="JACIJK010000001">
    <property type="protein sequence ID" value="MBB5713216.1"/>
    <property type="molecule type" value="Genomic_DNA"/>
</dbReference>